<evidence type="ECO:0000313" key="3">
    <source>
        <dbReference type="EMBL" id="PPJ78315.1"/>
    </source>
</evidence>
<proteinExistence type="inferred from homology"/>
<accession>A0A7Z1N8F3</accession>
<evidence type="ECO:0000256" key="1">
    <source>
        <dbReference type="PROSITE-ProRule" id="PRU01360"/>
    </source>
</evidence>
<keyword evidence="1" id="KW-1134">Transmembrane beta strand</keyword>
<dbReference type="GO" id="GO:0009279">
    <property type="term" value="C:cell outer membrane"/>
    <property type="evidence" value="ECO:0007669"/>
    <property type="project" value="UniProtKB-SubCell"/>
</dbReference>
<gene>
    <name evidence="3" type="ORF">CV021_00785</name>
</gene>
<comment type="subcellular location">
    <subcellularLocation>
        <location evidence="1">Cell outer membrane</location>
        <topology evidence="1">Multi-pass membrane protein</topology>
    </subcellularLocation>
</comment>
<keyword evidence="1" id="KW-0812">Transmembrane</keyword>
<comment type="caution">
    <text evidence="3">The sequence shown here is derived from an EMBL/GenBank/DDBJ whole genome shotgun (WGS) entry which is preliminary data.</text>
</comment>
<sequence length="158" mass="16250">TVTDSPTPIDVISGADLTRTGKAGVFQALNTLVPSFNLPVRAGGATSTVIATGGLRGLNPDQALLLVNGKRRHKTSLINAVSTLYNGSVPADLDMIPTAAVDHIEVLRDGAAAQYGSDAIAGVINIILKDDSSGGSANFTAGQNFDRSDGELYQADLN</sequence>
<feature type="non-terminal residue" evidence="3">
    <location>
        <position position="1"/>
    </location>
</feature>
<dbReference type="InterPro" id="IPR037066">
    <property type="entry name" value="Plug_dom_sf"/>
</dbReference>
<comment type="similarity">
    <text evidence="1">Belongs to the TonB-dependent receptor family.</text>
</comment>
<keyword evidence="1" id="KW-0813">Transport</keyword>
<evidence type="ECO:0000259" key="2">
    <source>
        <dbReference type="Pfam" id="PF07715"/>
    </source>
</evidence>
<name>A0A7Z1N8F3_STAAU</name>
<dbReference type="PROSITE" id="PS52016">
    <property type="entry name" value="TONB_DEPENDENT_REC_3"/>
    <property type="match status" value="1"/>
</dbReference>
<dbReference type="Pfam" id="PF07715">
    <property type="entry name" value="Plug"/>
    <property type="match status" value="1"/>
</dbReference>
<keyword evidence="1" id="KW-0472">Membrane</keyword>
<dbReference type="Proteomes" id="UP000238775">
    <property type="component" value="Unassembled WGS sequence"/>
</dbReference>
<organism evidence="3 4">
    <name type="scientific">Staphylococcus aureus</name>
    <dbReference type="NCBI Taxonomy" id="1280"/>
    <lineage>
        <taxon>Bacteria</taxon>
        <taxon>Bacillati</taxon>
        <taxon>Bacillota</taxon>
        <taxon>Bacilli</taxon>
        <taxon>Bacillales</taxon>
        <taxon>Staphylococcaceae</taxon>
        <taxon>Staphylococcus</taxon>
    </lineage>
</organism>
<reference evidence="3 4" key="1">
    <citation type="submission" date="2017-11" db="EMBL/GenBank/DDBJ databases">
        <authorList>
            <person name="Founou R.C."/>
            <person name="Founou L."/>
            <person name="Allam M."/>
            <person name="Ismail A."/>
            <person name="Essack S.Y."/>
        </authorList>
    </citation>
    <scope>NUCLEOTIDE SEQUENCE [LARGE SCALE GENOMIC DNA]</scope>
    <source>
        <strain evidence="3 4">G703N2B1</strain>
    </source>
</reference>
<dbReference type="InterPro" id="IPR039426">
    <property type="entry name" value="TonB-dep_rcpt-like"/>
</dbReference>
<dbReference type="InterPro" id="IPR012910">
    <property type="entry name" value="Plug_dom"/>
</dbReference>
<dbReference type="PANTHER" id="PTHR47234:SF3">
    <property type="entry name" value="SECRETIN_TONB SHORT N-TERMINAL DOMAIN-CONTAINING PROTEIN"/>
    <property type="match status" value="1"/>
</dbReference>
<dbReference type="Gene3D" id="2.170.130.10">
    <property type="entry name" value="TonB-dependent receptor, plug domain"/>
    <property type="match status" value="1"/>
</dbReference>
<keyword evidence="1" id="KW-0998">Cell outer membrane</keyword>
<feature type="domain" description="TonB-dependent receptor plug" evidence="2">
    <location>
        <begin position="2"/>
        <end position="123"/>
    </location>
</feature>
<protein>
    <recommendedName>
        <fullName evidence="2">TonB-dependent receptor plug domain-containing protein</fullName>
    </recommendedName>
</protein>
<feature type="non-terminal residue" evidence="3">
    <location>
        <position position="158"/>
    </location>
</feature>
<dbReference type="EMBL" id="PGWZ01000145">
    <property type="protein sequence ID" value="PPJ78315.1"/>
    <property type="molecule type" value="Genomic_DNA"/>
</dbReference>
<dbReference type="PANTHER" id="PTHR47234">
    <property type="match status" value="1"/>
</dbReference>
<evidence type="ECO:0000313" key="4">
    <source>
        <dbReference type="Proteomes" id="UP000238775"/>
    </source>
</evidence>
<dbReference type="AlphaFoldDB" id="A0A7Z1N8F3"/>
<dbReference type="SUPFAM" id="SSF56935">
    <property type="entry name" value="Porins"/>
    <property type="match status" value="1"/>
</dbReference>